<keyword evidence="11" id="KW-1185">Reference proteome</keyword>
<dbReference type="GO" id="GO:0016139">
    <property type="term" value="P:glycoside catabolic process"/>
    <property type="evidence" value="ECO:0007669"/>
    <property type="project" value="TreeGrafter"/>
</dbReference>
<dbReference type="Proteomes" id="UP000036951">
    <property type="component" value="Unassembled WGS sequence"/>
</dbReference>
<dbReference type="PANTHER" id="PTHR10030:SF37">
    <property type="entry name" value="ALPHA-L-FUCOSIDASE-RELATED"/>
    <property type="match status" value="1"/>
</dbReference>
<evidence type="ECO:0000256" key="4">
    <source>
        <dbReference type="ARBA" id="ARBA00022729"/>
    </source>
</evidence>
<keyword evidence="6" id="KW-0326">Glycosidase</keyword>
<comment type="caution">
    <text evidence="10">The sequence shown here is derived from an EMBL/GenBank/DDBJ whole genome shotgun (WGS) entry which is preliminary data.</text>
</comment>
<keyword evidence="5" id="KW-0378">Hydrolase</keyword>
<dbReference type="RefSeq" id="WP_053398403.1">
    <property type="nucleotide sequence ID" value="NZ_LFQU01000013.1"/>
</dbReference>
<dbReference type="InterPro" id="IPR017853">
    <property type="entry name" value="GH"/>
</dbReference>
<dbReference type="EMBL" id="LFQU01000013">
    <property type="protein sequence ID" value="KOO68440.1"/>
    <property type="molecule type" value="Genomic_DNA"/>
</dbReference>
<gene>
    <name evidence="10" type="ORF">ACU52_07930</name>
</gene>
<dbReference type="AlphaFoldDB" id="A0A8E1QXD4"/>
<dbReference type="SMART" id="SM00812">
    <property type="entry name" value="Alpha_L_fucos"/>
    <property type="match status" value="1"/>
</dbReference>
<dbReference type="GO" id="GO:0004560">
    <property type="term" value="F:alpha-L-fucosidase activity"/>
    <property type="evidence" value="ECO:0007669"/>
    <property type="project" value="InterPro"/>
</dbReference>
<dbReference type="Gene3D" id="3.20.20.80">
    <property type="entry name" value="Glycosidases"/>
    <property type="match status" value="1"/>
</dbReference>
<dbReference type="SUPFAM" id="SSF51445">
    <property type="entry name" value="(Trans)glycosidases"/>
    <property type="match status" value="1"/>
</dbReference>
<sequence length="438" mass="49361">MEKHFKRTFMALCLAALLMPGMAHAQKAGYVPAPENLKARKEFSDNKFGIFLHWGIYSLFGQGEWYLNSGGLNCHEYAKAASAFYPSRFNASEWVKAIKEAGARYICITTRHHDGFSMFDTKYSDYNIVDATPFGRDVIKELADECHKQGIKLHLYYSHLDWTREDYYPLGNTGHRTGRKNHGNWESYYEFMNNQLTELLTNYGEIGAIWFDGVWDKPDFDWRLGEQYAMIHRLQPACLIGNNHHRAPVEGEDFQMFERDLPGENTAGLSDESEIGSLPLETCQTMNGMWGYKVSDQNYKSDTTLVRLLVRAAGKGANLLMNIGPQPDGQLPAVALERLKSMGKWLSEYGETVYATTAGDVMTAEWGTTTRSGNKLYVHILADDMPKMILLPLKGKVKSAVLFDTGKKISHENVSGGVVLHTADLTPAIDRIITLTVK</sequence>
<feature type="signal peptide" evidence="8">
    <location>
        <begin position="1"/>
        <end position="25"/>
    </location>
</feature>
<proteinExistence type="inferred from homology"/>
<feature type="domain" description="Glycoside hydrolase family 29 N-terminal" evidence="9">
    <location>
        <begin position="23"/>
        <end position="351"/>
    </location>
</feature>
<evidence type="ECO:0000313" key="11">
    <source>
        <dbReference type="Proteomes" id="UP000036951"/>
    </source>
</evidence>
<feature type="chain" id="PRO_5034216351" description="alpha-L-fucosidase" evidence="8">
    <location>
        <begin position="26"/>
        <end position="438"/>
    </location>
</feature>
<dbReference type="EC" id="3.2.1.51" evidence="3"/>
<reference evidence="10 11" key="1">
    <citation type="submission" date="2015-06" db="EMBL/GenBank/DDBJ databases">
        <title>Prevotella sp. 109, sp. nov., a novel member of the family Prevotellaceae isolated from human faeces.</title>
        <authorList>
            <person name="Shkoporov A.N."/>
            <person name="Chaplin A.V."/>
            <person name="Kafarskaia L.I."/>
            <person name="Efimov B.A."/>
        </authorList>
    </citation>
    <scope>NUCLEOTIDE SEQUENCE [LARGE SCALE GENOMIC DNA]</scope>
    <source>
        <strain evidence="10 11">109</strain>
    </source>
</reference>
<dbReference type="PIRSF" id="PIRSF001092">
    <property type="entry name" value="Alpha-L-fucosidase"/>
    <property type="match status" value="1"/>
</dbReference>
<evidence type="ECO:0000256" key="5">
    <source>
        <dbReference type="ARBA" id="ARBA00022801"/>
    </source>
</evidence>
<dbReference type="GO" id="GO:0005764">
    <property type="term" value="C:lysosome"/>
    <property type="evidence" value="ECO:0007669"/>
    <property type="project" value="TreeGrafter"/>
</dbReference>
<evidence type="ECO:0000256" key="2">
    <source>
        <dbReference type="ARBA" id="ARBA00007951"/>
    </source>
</evidence>
<evidence type="ECO:0000256" key="6">
    <source>
        <dbReference type="ARBA" id="ARBA00023295"/>
    </source>
</evidence>
<organism evidence="10 11">
    <name type="scientific">Xylanibacter rarus</name>
    <dbReference type="NCBI Taxonomy" id="1676614"/>
    <lineage>
        <taxon>Bacteria</taxon>
        <taxon>Pseudomonadati</taxon>
        <taxon>Bacteroidota</taxon>
        <taxon>Bacteroidia</taxon>
        <taxon>Bacteroidales</taxon>
        <taxon>Prevotellaceae</taxon>
        <taxon>Xylanibacter</taxon>
    </lineage>
</organism>
<dbReference type="Pfam" id="PF01120">
    <property type="entry name" value="Alpha_L_fucos"/>
    <property type="match status" value="1"/>
</dbReference>
<name>A0A8E1QXD4_9BACT</name>
<dbReference type="InterPro" id="IPR057739">
    <property type="entry name" value="Glyco_hydro_29_N"/>
</dbReference>
<protein>
    <recommendedName>
        <fullName evidence="3">alpha-L-fucosidase</fullName>
        <ecNumber evidence="3">3.2.1.51</ecNumber>
    </recommendedName>
</protein>
<evidence type="ECO:0000259" key="9">
    <source>
        <dbReference type="Pfam" id="PF01120"/>
    </source>
</evidence>
<comment type="function">
    <text evidence="1">Alpha-L-fucosidase is responsible for hydrolyzing the alpha-1,6-linked fucose joined to the reducing-end N-acetylglucosamine of the carbohydrate moieties of glycoproteins.</text>
</comment>
<dbReference type="PRINTS" id="PR00741">
    <property type="entry name" value="GLHYDRLASE29"/>
</dbReference>
<dbReference type="OrthoDB" id="1389336at2"/>
<comment type="similarity">
    <text evidence="2">Belongs to the glycosyl hydrolase 29 family.</text>
</comment>
<evidence type="ECO:0000313" key="10">
    <source>
        <dbReference type="EMBL" id="KOO68440.1"/>
    </source>
</evidence>
<evidence type="ECO:0000256" key="1">
    <source>
        <dbReference type="ARBA" id="ARBA00004071"/>
    </source>
</evidence>
<dbReference type="GO" id="GO:0006004">
    <property type="term" value="P:fucose metabolic process"/>
    <property type="evidence" value="ECO:0007669"/>
    <property type="project" value="InterPro"/>
</dbReference>
<dbReference type="InterPro" id="IPR016286">
    <property type="entry name" value="FUC_metazoa-typ"/>
</dbReference>
<accession>A0A8E1QXD4</accession>
<dbReference type="InterPro" id="IPR000933">
    <property type="entry name" value="Glyco_hydro_29"/>
</dbReference>
<dbReference type="PANTHER" id="PTHR10030">
    <property type="entry name" value="ALPHA-L-FUCOSIDASE"/>
    <property type="match status" value="1"/>
</dbReference>
<evidence type="ECO:0000256" key="8">
    <source>
        <dbReference type="SAM" id="SignalP"/>
    </source>
</evidence>
<evidence type="ECO:0000256" key="3">
    <source>
        <dbReference type="ARBA" id="ARBA00012662"/>
    </source>
</evidence>
<keyword evidence="4 8" id="KW-0732">Signal</keyword>
<evidence type="ECO:0000256" key="7">
    <source>
        <dbReference type="PIRSR" id="PIRSR001092-1"/>
    </source>
</evidence>
<feature type="site" description="May be important for catalysis" evidence="7">
    <location>
        <position position="283"/>
    </location>
</feature>